<dbReference type="InterPro" id="IPR016161">
    <property type="entry name" value="Ald_DH/histidinol_DH"/>
</dbReference>
<dbReference type="AlphaFoldDB" id="A0A0B8P607"/>
<dbReference type="RefSeq" id="WP_261836047.1">
    <property type="nucleotide sequence ID" value="NZ_AP024882.1"/>
</dbReference>
<dbReference type="InterPro" id="IPR015590">
    <property type="entry name" value="Aldehyde_DH_dom"/>
</dbReference>
<dbReference type="Gene3D" id="3.40.309.10">
    <property type="entry name" value="Aldehyde Dehydrogenase, Chain A, domain 2"/>
    <property type="match status" value="1"/>
</dbReference>
<dbReference type="PANTHER" id="PTHR43353:SF5">
    <property type="entry name" value="SUCCINATE-SEMIALDEHYDE DEHYDROGENASE, MITOCHONDRIAL"/>
    <property type="match status" value="1"/>
</dbReference>
<feature type="domain" description="Aldehyde dehydrogenase" evidence="3">
    <location>
        <begin position="16"/>
        <end position="465"/>
    </location>
</feature>
<dbReference type="PROSITE" id="PS00070">
    <property type="entry name" value="ALDEHYDE_DEHYDR_CYS"/>
    <property type="match status" value="1"/>
</dbReference>
<evidence type="ECO:0000313" key="5">
    <source>
        <dbReference type="Proteomes" id="UP000031671"/>
    </source>
</evidence>
<sequence length="473" mass="51490">MNKLNMYIGGKAIESEDLFTVVCPATDLEVGSVYIANQSIAEQTLQAAKRAETSWGSLPLSERIAWMKKLRAALAEQEEALRQAVHIETGKTWAGTKEDFDSLIASLDFYSEEIKRYTPPTISDIEGTHAHTLNHKPIGVVVAYLSWNFPLLNLGFKLGPAMASGSPIILKPSLKAPLSAYLIGETCKQIGLPEGVVNVIAGDDNLVGNYLSSSTIPRMLTLIGSIATGVKVMQAGATSIKHYSMELGGNTPFIVCQDADLHLAADILTALKFGNSGQICVAPNRVFVHADVKKAFTEKVLQRANKTKLGFDRDGDIDMGPVIDKGSRKRIHDLVIDAVDKGANMLTGGEITSGKPGAFYPPTIIDRVTPSMEIYQEEIFGPVISIMEYQDQDEMLELVNATDTGLASYVFSQDMNRSSLIASRLEFGEVQINGVKYGINLPHLGIKQSGLGCDCSRYALDDYFYLTRTTRAL</sequence>
<dbReference type="InterPro" id="IPR016163">
    <property type="entry name" value="Ald_DH_C"/>
</dbReference>
<dbReference type="InterPro" id="IPR016162">
    <property type="entry name" value="Ald_DH_N"/>
</dbReference>
<gene>
    <name evidence="4" type="ORF">JCM19231_3350</name>
</gene>
<dbReference type="InterPro" id="IPR016160">
    <property type="entry name" value="Ald_DH_CS_CYS"/>
</dbReference>
<evidence type="ECO:0000259" key="3">
    <source>
        <dbReference type="Pfam" id="PF00171"/>
    </source>
</evidence>
<keyword evidence="2 4" id="KW-0560">Oxidoreductase</keyword>
<dbReference type="PANTHER" id="PTHR43353">
    <property type="entry name" value="SUCCINATE-SEMIALDEHYDE DEHYDROGENASE, MITOCHONDRIAL"/>
    <property type="match status" value="1"/>
</dbReference>
<dbReference type="FunFam" id="3.40.309.10:FF:000009">
    <property type="entry name" value="Aldehyde dehydrogenase A"/>
    <property type="match status" value="1"/>
</dbReference>
<name>A0A0B8P607_9VIBR</name>
<dbReference type="GO" id="GO:0009450">
    <property type="term" value="P:gamma-aminobutyric acid catabolic process"/>
    <property type="evidence" value="ECO:0007669"/>
    <property type="project" value="TreeGrafter"/>
</dbReference>
<dbReference type="Gene3D" id="3.40.605.10">
    <property type="entry name" value="Aldehyde Dehydrogenase, Chain A, domain 1"/>
    <property type="match status" value="1"/>
</dbReference>
<reference evidence="4 5" key="2">
    <citation type="submission" date="2015-01" db="EMBL/GenBank/DDBJ databases">
        <authorList>
            <consortium name="NBRP consortium"/>
            <person name="Sawabe T."/>
            <person name="Meirelles P."/>
            <person name="Feng G."/>
            <person name="Sayaka M."/>
            <person name="Hattori M."/>
            <person name="Ohkuma M."/>
        </authorList>
    </citation>
    <scope>NUCLEOTIDE SEQUENCE [LARGE SCALE GENOMIC DNA]</scope>
    <source>
        <strain evidence="5">JCM 19231</strain>
    </source>
</reference>
<dbReference type="Proteomes" id="UP000031671">
    <property type="component" value="Unassembled WGS sequence"/>
</dbReference>
<proteinExistence type="inferred from homology"/>
<dbReference type="SUPFAM" id="SSF53720">
    <property type="entry name" value="ALDH-like"/>
    <property type="match status" value="1"/>
</dbReference>
<dbReference type="EMBL" id="BBRZ01000084">
    <property type="protein sequence ID" value="GAM58364.1"/>
    <property type="molecule type" value="Genomic_DNA"/>
</dbReference>
<reference evidence="4 5" key="1">
    <citation type="submission" date="2015-01" db="EMBL/GenBank/DDBJ databases">
        <title>Vibrio sp. C1 JCM 19231 whole genome shotgun sequence.</title>
        <authorList>
            <person name="Sawabe T."/>
            <person name="Meirelles P."/>
            <person name="Feng G."/>
            <person name="Sayaka M."/>
            <person name="Hattori M."/>
            <person name="Ohkuma M."/>
        </authorList>
    </citation>
    <scope>NUCLEOTIDE SEQUENCE [LARGE SCALE GENOMIC DNA]</scope>
    <source>
        <strain evidence="5">JCM 19231</strain>
    </source>
</reference>
<keyword evidence="5" id="KW-1185">Reference proteome</keyword>
<dbReference type="EC" id="1.2.1.3" evidence="4"/>
<evidence type="ECO:0000256" key="2">
    <source>
        <dbReference type="ARBA" id="ARBA00023002"/>
    </source>
</evidence>
<accession>A0A0B8P607</accession>
<comment type="caution">
    <text evidence="4">The sequence shown here is derived from an EMBL/GenBank/DDBJ whole genome shotgun (WGS) entry which is preliminary data.</text>
</comment>
<evidence type="ECO:0000256" key="1">
    <source>
        <dbReference type="ARBA" id="ARBA00009986"/>
    </source>
</evidence>
<dbReference type="GO" id="GO:0004777">
    <property type="term" value="F:succinate-semialdehyde dehydrogenase (NAD+) activity"/>
    <property type="evidence" value="ECO:0007669"/>
    <property type="project" value="TreeGrafter"/>
</dbReference>
<organism evidence="4 5">
    <name type="scientific">Vibrio ishigakensis</name>
    <dbReference type="NCBI Taxonomy" id="1481914"/>
    <lineage>
        <taxon>Bacteria</taxon>
        <taxon>Pseudomonadati</taxon>
        <taxon>Pseudomonadota</taxon>
        <taxon>Gammaproteobacteria</taxon>
        <taxon>Vibrionales</taxon>
        <taxon>Vibrionaceae</taxon>
        <taxon>Vibrio</taxon>
    </lineage>
</organism>
<comment type="similarity">
    <text evidence="1">Belongs to the aldehyde dehydrogenase family.</text>
</comment>
<dbReference type="Pfam" id="PF00171">
    <property type="entry name" value="Aldedh"/>
    <property type="match status" value="1"/>
</dbReference>
<dbReference type="GO" id="GO:0004029">
    <property type="term" value="F:aldehyde dehydrogenase (NAD+) activity"/>
    <property type="evidence" value="ECO:0007669"/>
    <property type="project" value="UniProtKB-EC"/>
</dbReference>
<evidence type="ECO:0000313" key="4">
    <source>
        <dbReference type="EMBL" id="GAM58364.1"/>
    </source>
</evidence>
<dbReference type="InterPro" id="IPR050740">
    <property type="entry name" value="Aldehyde_DH_Superfamily"/>
</dbReference>
<protein>
    <submittedName>
        <fullName evidence="4">Aldehyde dehydrogenase</fullName>
        <ecNumber evidence="4">1.2.1.3</ecNumber>
    </submittedName>
</protein>